<proteinExistence type="predicted"/>
<comment type="caution">
    <text evidence="1">The sequence shown here is derived from an EMBL/GenBank/DDBJ whole genome shotgun (WGS) entry which is preliminary data.</text>
</comment>
<gene>
    <name evidence="1" type="ORF">AIOL_001416</name>
</gene>
<dbReference type="AlphaFoldDB" id="A0A0J9E199"/>
<reference evidence="1 2" key="1">
    <citation type="submission" date="2015-06" db="EMBL/GenBank/DDBJ databases">
        <title>Draft genome sequence of an Alphaproteobacteria species associated to the Mediterranean sponge Oscarella lobularis.</title>
        <authorList>
            <person name="Jourda C."/>
            <person name="Santini S."/>
            <person name="Claverie J.-M."/>
        </authorList>
    </citation>
    <scope>NUCLEOTIDE SEQUENCE [LARGE SCALE GENOMIC DNA]</scope>
    <source>
        <strain evidence="1">IGS</strain>
    </source>
</reference>
<name>A0A0J9E199_9RHOB</name>
<sequence length="136" mass="14982">MDKLDADRAGGAHDCDHGGGARGHGFGWVHVWALGVHGSGPLRCLAEERDPAEKQKPRPVRRGFVAWLALRCLSPCRTHPRRSGGLCGHGFGHHLCHRDPFSNPGRTAQPLRMIRRALPKPNGMRPEPIGPERILF</sequence>
<dbReference type="Proteomes" id="UP000037178">
    <property type="component" value="Unassembled WGS sequence"/>
</dbReference>
<protein>
    <submittedName>
        <fullName evidence="1">Uncharacterized protein</fullName>
    </submittedName>
</protein>
<dbReference type="EMBL" id="LFTY01000002">
    <property type="protein sequence ID" value="KMW56462.1"/>
    <property type="molecule type" value="Genomic_DNA"/>
</dbReference>
<organism evidence="1 2">
    <name type="scientific">Candidatus Rhodobacter oscarellae</name>
    <dbReference type="NCBI Taxonomy" id="1675527"/>
    <lineage>
        <taxon>Bacteria</taxon>
        <taxon>Pseudomonadati</taxon>
        <taxon>Pseudomonadota</taxon>
        <taxon>Alphaproteobacteria</taxon>
        <taxon>Rhodobacterales</taxon>
        <taxon>Rhodobacter group</taxon>
        <taxon>Rhodobacter</taxon>
    </lineage>
</organism>
<dbReference type="PATRIC" id="fig|1675527.3.peg.1502"/>
<accession>A0A0J9E199</accession>
<keyword evidence="2" id="KW-1185">Reference proteome</keyword>
<evidence type="ECO:0000313" key="2">
    <source>
        <dbReference type="Proteomes" id="UP000037178"/>
    </source>
</evidence>
<evidence type="ECO:0000313" key="1">
    <source>
        <dbReference type="EMBL" id="KMW56462.1"/>
    </source>
</evidence>